<evidence type="ECO:0000256" key="10">
    <source>
        <dbReference type="ARBA" id="ARBA00022989"/>
    </source>
</evidence>
<evidence type="ECO:0000256" key="9">
    <source>
        <dbReference type="ARBA" id="ARBA00022840"/>
    </source>
</evidence>
<accession>A0ABV7U8Z6</accession>
<keyword evidence="11" id="KW-0902">Two-component regulatory system</keyword>
<evidence type="ECO:0000256" key="11">
    <source>
        <dbReference type="ARBA" id="ARBA00023012"/>
    </source>
</evidence>
<keyword evidence="7" id="KW-0547">Nucleotide-binding</keyword>
<dbReference type="SUPFAM" id="SSF47384">
    <property type="entry name" value="Homodimeric domain of signal transducing histidine kinase"/>
    <property type="match status" value="1"/>
</dbReference>
<dbReference type="SMART" id="SM00387">
    <property type="entry name" value="HATPase_c"/>
    <property type="match status" value="1"/>
</dbReference>
<keyword evidence="6 13" id="KW-0812">Transmembrane</keyword>
<dbReference type="InterPro" id="IPR013727">
    <property type="entry name" value="2CSK_N"/>
</dbReference>
<dbReference type="PANTHER" id="PTHR45436:SF14">
    <property type="entry name" value="SENSOR PROTEIN QSEC"/>
    <property type="match status" value="1"/>
</dbReference>
<keyword evidence="12 13" id="KW-0472">Membrane</keyword>
<evidence type="ECO:0000313" key="16">
    <source>
        <dbReference type="EMBL" id="MFC3631609.1"/>
    </source>
</evidence>
<evidence type="ECO:0000256" key="1">
    <source>
        <dbReference type="ARBA" id="ARBA00000085"/>
    </source>
</evidence>
<comment type="caution">
    <text evidence="16">The sequence shown here is derived from an EMBL/GenBank/DDBJ whole genome shotgun (WGS) entry which is preliminary data.</text>
</comment>
<comment type="catalytic activity">
    <reaction evidence="1">
        <text>ATP + protein L-histidine = ADP + protein N-phospho-L-histidine.</text>
        <dbReference type="EC" id="2.7.13.3"/>
    </reaction>
</comment>
<dbReference type="GO" id="GO:0005524">
    <property type="term" value="F:ATP binding"/>
    <property type="evidence" value="ECO:0007669"/>
    <property type="project" value="UniProtKB-KW"/>
</dbReference>
<dbReference type="Proteomes" id="UP001595539">
    <property type="component" value="Unassembled WGS sequence"/>
</dbReference>
<keyword evidence="8" id="KW-0418">Kinase</keyword>
<evidence type="ECO:0000256" key="8">
    <source>
        <dbReference type="ARBA" id="ARBA00022777"/>
    </source>
</evidence>
<dbReference type="InterPro" id="IPR003661">
    <property type="entry name" value="HisK_dim/P_dom"/>
</dbReference>
<evidence type="ECO:0000256" key="13">
    <source>
        <dbReference type="SAM" id="Phobius"/>
    </source>
</evidence>
<reference evidence="17" key="1">
    <citation type="journal article" date="2019" name="Int. J. Syst. Evol. Microbiol.">
        <title>The Global Catalogue of Microorganisms (GCM) 10K type strain sequencing project: providing services to taxonomists for standard genome sequencing and annotation.</title>
        <authorList>
            <consortium name="The Broad Institute Genomics Platform"/>
            <consortium name="The Broad Institute Genome Sequencing Center for Infectious Disease"/>
            <person name="Wu L."/>
            <person name="Ma J."/>
        </authorList>
    </citation>
    <scope>NUCLEOTIDE SEQUENCE [LARGE SCALE GENOMIC DNA]</scope>
    <source>
        <strain evidence="17">KCTC 42473</strain>
    </source>
</reference>
<organism evidence="16 17">
    <name type="scientific">Paracoccus angustae</name>
    <dbReference type="NCBI Taxonomy" id="1671480"/>
    <lineage>
        <taxon>Bacteria</taxon>
        <taxon>Pseudomonadati</taxon>
        <taxon>Pseudomonadota</taxon>
        <taxon>Alphaproteobacteria</taxon>
        <taxon>Rhodobacterales</taxon>
        <taxon>Paracoccaceae</taxon>
        <taxon>Paracoccus</taxon>
    </lineage>
</organism>
<evidence type="ECO:0000256" key="6">
    <source>
        <dbReference type="ARBA" id="ARBA00022692"/>
    </source>
</evidence>
<evidence type="ECO:0000256" key="4">
    <source>
        <dbReference type="ARBA" id="ARBA00022553"/>
    </source>
</evidence>
<dbReference type="InterPro" id="IPR005467">
    <property type="entry name" value="His_kinase_dom"/>
</dbReference>
<keyword evidence="4" id="KW-0597">Phosphoprotein</keyword>
<feature type="transmembrane region" description="Helical" evidence="13">
    <location>
        <begin position="154"/>
        <end position="173"/>
    </location>
</feature>
<keyword evidence="10 13" id="KW-1133">Transmembrane helix</keyword>
<dbReference type="RefSeq" id="WP_377763944.1">
    <property type="nucleotide sequence ID" value="NZ_JBHRXY010000035.1"/>
</dbReference>
<dbReference type="Gene3D" id="1.10.287.130">
    <property type="match status" value="1"/>
</dbReference>
<dbReference type="Pfam" id="PF02518">
    <property type="entry name" value="HATPase_c"/>
    <property type="match status" value="1"/>
</dbReference>
<dbReference type="InterPro" id="IPR036890">
    <property type="entry name" value="HATPase_C_sf"/>
</dbReference>
<evidence type="ECO:0000256" key="3">
    <source>
        <dbReference type="ARBA" id="ARBA00012438"/>
    </source>
</evidence>
<evidence type="ECO:0000256" key="2">
    <source>
        <dbReference type="ARBA" id="ARBA00004141"/>
    </source>
</evidence>
<dbReference type="InterPro" id="IPR050428">
    <property type="entry name" value="TCS_sensor_his_kinase"/>
</dbReference>
<evidence type="ECO:0000256" key="5">
    <source>
        <dbReference type="ARBA" id="ARBA00022679"/>
    </source>
</evidence>
<dbReference type="PRINTS" id="PR00344">
    <property type="entry name" value="BCTRLSENSOR"/>
</dbReference>
<dbReference type="PANTHER" id="PTHR45436">
    <property type="entry name" value="SENSOR HISTIDINE KINASE YKOH"/>
    <property type="match status" value="1"/>
</dbReference>
<keyword evidence="9 16" id="KW-0067">ATP-binding</keyword>
<keyword evidence="5" id="KW-0808">Transferase</keyword>
<dbReference type="Gene3D" id="3.30.565.10">
    <property type="entry name" value="Histidine kinase-like ATPase, C-terminal domain"/>
    <property type="match status" value="1"/>
</dbReference>
<dbReference type="EMBL" id="JBHRXY010000035">
    <property type="protein sequence ID" value="MFC3631609.1"/>
    <property type="molecule type" value="Genomic_DNA"/>
</dbReference>
<dbReference type="InterPro" id="IPR036097">
    <property type="entry name" value="HisK_dim/P_sf"/>
</dbReference>
<dbReference type="EC" id="2.7.13.3" evidence="3"/>
<feature type="domain" description="Histidine kinase" evidence="14">
    <location>
        <begin position="234"/>
        <end position="443"/>
    </location>
</feature>
<feature type="transmembrane region" description="Helical" evidence="13">
    <location>
        <begin position="7"/>
        <end position="28"/>
    </location>
</feature>
<dbReference type="SUPFAM" id="SSF55874">
    <property type="entry name" value="ATPase domain of HSP90 chaperone/DNA topoisomerase II/histidine kinase"/>
    <property type="match status" value="1"/>
</dbReference>
<evidence type="ECO:0000256" key="12">
    <source>
        <dbReference type="ARBA" id="ARBA00023136"/>
    </source>
</evidence>
<dbReference type="PROSITE" id="PS50885">
    <property type="entry name" value="HAMP"/>
    <property type="match status" value="1"/>
</dbReference>
<protein>
    <recommendedName>
        <fullName evidence="3">histidine kinase</fullName>
        <ecNumber evidence="3">2.7.13.3</ecNumber>
    </recommendedName>
</protein>
<evidence type="ECO:0000259" key="15">
    <source>
        <dbReference type="PROSITE" id="PS50885"/>
    </source>
</evidence>
<dbReference type="Pfam" id="PF00512">
    <property type="entry name" value="HisKA"/>
    <property type="match status" value="1"/>
</dbReference>
<dbReference type="CDD" id="cd00075">
    <property type="entry name" value="HATPase"/>
    <property type="match status" value="1"/>
</dbReference>
<dbReference type="InterPro" id="IPR003660">
    <property type="entry name" value="HAMP_dom"/>
</dbReference>
<dbReference type="PROSITE" id="PS50109">
    <property type="entry name" value="HIS_KIN"/>
    <property type="match status" value="1"/>
</dbReference>
<evidence type="ECO:0000259" key="14">
    <source>
        <dbReference type="PROSITE" id="PS50109"/>
    </source>
</evidence>
<comment type="subcellular location">
    <subcellularLocation>
        <location evidence="2">Membrane</location>
        <topology evidence="2">Multi-pass membrane protein</topology>
    </subcellularLocation>
</comment>
<evidence type="ECO:0000313" key="17">
    <source>
        <dbReference type="Proteomes" id="UP001595539"/>
    </source>
</evidence>
<feature type="domain" description="HAMP" evidence="15">
    <location>
        <begin position="174"/>
        <end position="226"/>
    </location>
</feature>
<evidence type="ECO:0000256" key="7">
    <source>
        <dbReference type="ARBA" id="ARBA00022741"/>
    </source>
</evidence>
<dbReference type="SMART" id="SM00388">
    <property type="entry name" value="HisKA"/>
    <property type="match status" value="1"/>
</dbReference>
<dbReference type="InterPro" id="IPR003594">
    <property type="entry name" value="HATPase_dom"/>
</dbReference>
<keyword evidence="17" id="KW-1185">Reference proteome</keyword>
<name>A0ABV7U8Z6_9RHOB</name>
<proteinExistence type="predicted"/>
<gene>
    <name evidence="16" type="ORF">ACFOM8_19460</name>
</gene>
<dbReference type="Pfam" id="PF08521">
    <property type="entry name" value="2CSK_N"/>
    <property type="match status" value="1"/>
</dbReference>
<sequence>MSIRLRLILILTLATTAVWLSAVLWINISTRAQVERVLDARLSEAANMVSSLMADRRIALNDAAAGATIALPSDGGYSRQLSCQIWSLQGDLLGASSGAPDARLSDDEGFATTQIDGEPWRVFTVLNPDVGVRVMVGDRMEVRDRLVSDVVQGLLWPLAVIFPALALLIWISVGRGLAPLAHLESALRQRQPDDLRPLPEGRDPREIRPVRRALNSLFHRLENVRRSERDFTAFAAHELKTPLAGLRTHAQIARMAVDPAVRDRALASIATSVDRTDRMVRQLLDLTAIDQDATSVERLDMAELLADVADQAKDQADVRQVRLLIEADNLPPLYASRILVHSALRNLVENAIQHSPAGGVVRLIATCDGSSVTVQVRDQGPGIRPEDRDRVTDRFWRGPGREVHGSGLGLAIVAAAVQRMGGHLEVSKGTGGQQMSIALPLSDLDERSCS</sequence>
<dbReference type="CDD" id="cd00082">
    <property type="entry name" value="HisKA"/>
    <property type="match status" value="1"/>
</dbReference>
<dbReference type="InterPro" id="IPR004358">
    <property type="entry name" value="Sig_transdc_His_kin-like_C"/>
</dbReference>